<protein>
    <submittedName>
        <fullName evidence="3">Excalibur calcium-binding domain-containing protein</fullName>
    </submittedName>
</protein>
<dbReference type="InterPro" id="IPR008613">
    <property type="entry name" value="Excalibur_Ca-bd_domain"/>
</dbReference>
<proteinExistence type="predicted"/>
<evidence type="ECO:0000259" key="2">
    <source>
        <dbReference type="SMART" id="SM00894"/>
    </source>
</evidence>
<feature type="compositionally biased region" description="Acidic residues" evidence="1">
    <location>
        <begin position="120"/>
        <end position="129"/>
    </location>
</feature>
<dbReference type="RefSeq" id="WP_239097019.1">
    <property type="nucleotide sequence ID" value="NZ_BONB01000005.1"/>
</dbReference>
<feature type="region of interest" description="Disordered" evidence="1">
    <location>
        <begin position="104"/>
        <end position="129"/>
    </location>
</feature>
<feature type="domain" description="Excalibur calcium-binding" evidence="2">
    <location>
        <begin position="92"/>
        <end position="128"/>
    </location>
</feature>
<dbReference type="SMART" id="SM00894">
    <property type="entry name" value="Excalibur"/>
    <property type="match status" value="1"/>
</dbReference>
<dbReference type="EMBL" id="QUMQ01000001">
    <property type="protein sequence ID" value="REG02423.1"/>
    <property type="molecule type" value="Genomic_DNA"/>
</dbReference>
<organism evidence="3 4">
    <name type="scientific">Asanoa ferruginea</name>
    <dbReference type="NCBI Taxonomy" id="53367"/>
    <lineage>
        <taxon>Bacteria</taxon>
        <taxon>Bacillati</taxon>
        <taxon>Actinomycetota</taxon>
        <taxon>Actinomycetes</taxon>
        <taxon>Micromonosporales</taxon>
        <taxon>Micromonosporaceae</taxon>
        <taxon>Asanoa</taxon>
    </lineage>
</organism>
<reference evidence="3 4" key="1">
    <citation type="submission" date="2018-08" db="EMBL/GenBank/DDBJ databases">
        <title>Sequencing the genomes of 1000 actinobacteria strains.</title>
        <authorList>
            <person name="Klenk H.-P."/>
        </authorList>
    </citation>
    <scope>NUCLEOTIDE SEQUENCE [LARGE SCALE GENOMIC DNA]</scope>
    <source>
        <strain evidence="3 4">DSM 44099</strain>
    </source>
</reference>
<evidence type="ECO:0000256" key="1">
    <source>
        <dbReference type="SAM" id="MobiDB-lite"/>
    </source>
</evidence>
<evidence type="ECO:0000313" key="3">
    <source>
        <dbReference type="EMBL" id="REG02423.1"/>
    </source>
</evidence>
<feature type="region of interest" description="Disordered" evidence="1">
    <location>
        <begin position="34"/>
        <end position="91"/>
    </location>
</feature>
<dbReference type="Proteomes" id="UP000256913">
    <property type="component" value="Unassembled WGS sequence"/>
</dbReference>
<dbReference type="AlphaFoldDB" id="A0A3E0A0J1"/>
<feature type="compositionally biased region" description="Acidic residues" evidence="1">
    <location>
        <begin position="54"/>
        <end position="89"/>
    </location>
</feature>
<keyword evidence="4" id="KW-1185">Reference proteome</keyword>
<sequence>MPQRKSNPLAGLVGLAVIAVLCCGGGLAVYNGVDTFTRDTGPGVQAPAGNSDDQPVDDSVDESVDEPEAPAADEPEPVVEEEPADEPAEEAYYKNCAEARAAGAAPLHRGDPGYRAGLDRDDDGTACET</sequence>
<accession>A0A3E0A0J1</accession>
<comment type="caution">
    <text evidence="3">The sequence shown here is derived from an EMBL/GenBank/DDBJ whole genome shotgun (WGS) entry which is preliminary data.</text>
</comment>
<gene>
    <name evidence="3" type="ORF">DFJ67_8518</name>
</gene>
<evidence type="ECO:0000313" key="4">
    <source>
        <dbReference type="Proteomes" id="UP000256913"/>
    </source>
</evidence>
<dbReference type="Pfam" id="PF05901">
    <property type="entry name" value="Excalibur"/>
    <property type="match status" value="1"/>
</dbReference>
<name>A0A3E0A0J1_9ACTN</name>